<dbReference type="AlphaFoldDB" id="A0A3B0UTW9"/>
<dbReference type="EMBL" id="UOET01000279">
    <property type="protein sequence ID" value="VAW28727.1"/>
    <property type="molecule type" value="Genomic_DNA"/>
</dbReference>
<gene>
    <name evidence="1" type="ORF">MNBD_BACTEROID07-1122</name>
</gene>
<accession>A0A3B0UTW9</accession>
<proteinExistence type="predicted"/>
<evidence type="ECO:0000313" key="1">
    <source>
        <dbReference type="EMBL" id="VAW28727.1"/>
    </source>
</evidence>
<sequence>MTANNKTTRHNGVYNKILHIILGVVQDLKNRN</sequence>
<name>A0A3B0UTW9_9ZZZZ</name>
<reference evidence="1" key="1">
    <citation type="submission" date="2018-06" db="EMBL/GenBank/DDBJ databases">
        <authorList>
            <person name="Zhirakovskaya E."/>
        </authorList>
    </citation>
    <scope>NUCLEOTIDE SEQUENCE</scope>
</reference>
<protein>
    <submittedName>
        <fullName evidence="1">Uncharacterized protein</fullName>
    </submittedName>
</protein>
<organism evidence="1">
    <name type="scientific">hydrothermal vent metagenome</name>
    <dbReference type="NCBI Taxonomy" id="652676"/>
    <lineage>
        <taxon>unclassified sequences</taxon>
        <taxon>metagenomes</taxon>
        <taxon>ecological metagenomes</taxon>
    </lineage>
</organism>